<dbReference type="InterPro" id="IPR005654">
    <property type="entry name" value="ATPase_AFG1-like"/>
</dbReference>
<feature type="region of interest" description="Disordered" evidence="4">
    <location>
        <begin position="116"/>
        <end position="148"/>
    </location>
</feature>
<dbReference type="NCBIfam" id="NF040713">
    <property type="entry name" value="ZapE"/>
    <property type="match status" value="1"/>
</dbReference>
<dbReference type="FunFam" id="3.40.50.300:FF:000735">
    <property type="entry name" value="Lactation elevated 1 (Predicted)"/>
    <property type="match status" value="1"/>
</dbReference>
<comment type="caution">
    <text evidence="5">The sequence shown here is derived from an EMBL/GenBank/DDBJ whole genome shotgun (WGS) entry which is preliminary data.</text>
</comment>
<keyword evidence="6" id="KW-1185">Reference proteome</keyword>
<dbReference type="GO" id="GO:0005739">
    <property type="term" value="C:mitochondrion"/>
    <property type="evidence" value="ECO:0007669"/>
    <property type="project" value="TreeGrafter"/>
</dbReference>
<evidence type="ECO:0000256" key="3">
    <source>
        <dbReference type="ARBA" id="ARBA00022840"/>
    </source>
</evidence>
<evidence type="ECO:0000256" key="2">
    <source>
        <dbReference type="ARBA" id="ARBA00022741"/>
    </source>
</evidence>
<evidence type="ECO:0008006" key="7">
    <source>
        <dbReference type="Google" id="ProtNLM"/>
    </source>
</evidence>
<dbReference type="PANTHER" id="PTHR12169:SF19">
    <property type="entry name" value="LACTATION ELEVATED PROTEIN 1 HOMOLOG B-RELATED"/>
    <property type="match status" value="1"/>
</dbReference>
<dbReference type="GO" id="GO:0005524">
    <property type="term" value="F:ATP binding"/>
    <property type="evidence" value="ECO:0007669"/>
    <property type="project" value="UniProtKB-KW"/>
</dbReference>
<dbReference type="Proteomes" id="UP000823561">
    <property type="component" value="Chromosome 8"/>
</dbReference>
<feature type="compositionally biased region" description="Basic and acidic residues" evidence="4">
    <location>
        <begin position="117"/>
        <end position="131"/>
    </location>
</feature>
<dbReference type="InterPro" id="IPR027417">
    <property type="entry name" value="P-loop_NTPase"/>
</dbReference>
<evidence type="ECO:0000313" key="5">
    <source>
        <dbReference type="EMBL" id="KAG5277171.1"/>
    </source>
</evidence>
<dbReference type="Pfam" id="PF03969">
    <property type="entry name" value="AFG1_ATPase"/>
    <property type="match status" value="1"/>
</dbReference>
<dbReference type="GO" id="GO:0016887">
    <property type="term" value="F:ATP hydrolysis activity"/>
    <property type="evidence" value="ECO:0007669"/>
    <property type="project" value="InterPro"/>
</dbReference>
<dbReference type="AlphaFoldDB" id="A0AAV6GTK5"/>
<dbReference type="Gene3D" id="3.40.50.300">
    <property type="entry name" value="P-loop containing nucleotide triphosphate hydrolases"/>
    <property type="match status" value="1"/>
</dbReference>
<dbReference type="SUPFAM" id="SSF52540">
    <property type="entry name" value="P-loop containing nucleoside triphosphate hydrolases"/>
    <property type="match status" value="1"/>
</dbReference>
<gene>
    <name evidence="5" type="ORF">AALO_G00114390</name>
</gene>
<accession>A0AAV6GTK5</accession>
<reference evidence="5" key="1">
    <citation type="submission" date="2020-10" db="EMBL/GenBank/DDBJ databases">
        <title>Chromosome-scale genome assembly of the Allis shad, Alosa alosa.</title>
        <authorList>
            <person name="Margot Z."/>
            <person name="Christophe K."/>
            <person name="Cabau C."/>
            <person name="Louis A."/>
            <person name="Berthelot C."/>
            <person name="Parey E."/>
            <person name="Roest Crollius H."/>
            <person name="Montfort J."/>
            <person name="Robinson-Rechavi M."/>
            <person name="Bucao C."/>
            <person name="Bouchez O."/>
            <person name="Gislard M."/>
            <person name="Lluch J."/>
            <person name="Milhes M."/>
            <person name="Lampietro C."/>
            <person name="Lopez Roques C."/>
            <person name="Donnadieu C."/>
            <person name="Braasch I."/>
            <person name="Desvignes T."/>
            <person name="Postlethwait J."/>
            <person name="Bobe J."/>
            <person name="Guiguen Y."/>
        </authorList>
    </citation>
    <scope>NUCLEOTIDE SEQUENCE</scope>
    <source>
        <strain evidence="5">M-15738</strain>
        <tissue evidence="5">Blood</tissue>
    </source>
</reference>
<dbReference type="PANTHER" id="PTHR12169">
    <property type="entry name" value="ATPASE N2B"/>
    <property type="match status" value="1"/>
</dbReference>
<keyword evidence="3" id="KW-0067">ATP-binding</keyword>
<evidence type="ECO:0000256" key="1">
    <source>
        <dbReference type="ARBA" id="ARBA00010322"/>
    </source>
</evidence>
<keyword evidence="2" id="KW-0547">Nucleotide-binding</keyword>
<dbReference type="EMBL" id="JADWDJ010000008">
    <property type="protein sequence ID" value="KAG5277171.1"/>
    <property type="molecule type" value="Genomic_DNA"/>
</dbReference>
<sequence length="498" mass="57310">MAAYALPLPARCLSRYLLKWSSLMKNRSWCCKVFVVRGCATRADDASVPTNPAAQKSSVLLDYYDSMVGHGSLREDRHQRSVLLQLDQLQRVLRAYDNTQLLKVRDRDIKVGLNRQRHVEDTTGTEHKTEDTEAEQLLSRPKPPRGLYVHGNVGTGKTMLMDMFYSHVESSRKKRVHFNAFMLDIHKRIHRLKQSLPKRRLGKMTMYDPIAPIALDISRETCLLCFDEFQVTDVADAMILKQLFETLFRTGVVVVATSNRPPDELYRNGLQRATFVPFIHMLKEHCQTTCLDSGMDYRKREMPAAGVLYYLTTEPGAERAVDHLFHELAQGQNDFTRPRVLTVLGRKLHLSRTCGSIADCTFQELCDQPLGASDYLEISRVFDTVFIRNIPRLSLRMKDQARRLTTLIDNFYDQKVRVVVLAEAPLESLFDQGPLVGDEERDRVLLDDLGLTQDAGDRLSLFTGEEEIFAFRRTISRLTEMQTEQYWLQGDRRPDKMK</sequence>
<organism evidence="5 6">
    <name type="scientific">Alosa alosa</name>
    <name type="common">allis shad</name>
    <dbReference type="NCBI Taxonomy" id="278164"/>
    <lineage>
        <taxon>Eukaryota</taxon>
        <taxon>Metazoa</taxon>
        <taxon>Chordata</taxon>
        <taxon>Craniata</taxon>
        <taxon>Vertebrata</taxon>
        <taxon>Euteleostomi</taxon>
        <taxon>Actinopterygii</taxon>
        <taxon>Neopterygii</taxon>
        <taxon>Teleostei</taxon>
        <taxon>Clupei</taxon>
        <taxon>Clupeiformes</taxon>
        <taxon>Clupeoidei</taxon>
        <taxon>Clupeidae</taxon>
        <taxon>Alosa</taxon>
    </lineage>
</organism>
<evidence type="ECO:0000313" key="6">
    <source>
        <dbReference type="Proteomes" id="UP000823561"/>
    </source>
</evidence>
<protein>
    <recommendedName>
        <fullName evidence="7">AFG1-like ATPase</fullName>
    </recommendedName>
</protein>
<comment type="similarity">
    <text evidence="1">Belongs to the AFG1 ATPase family.</text>
</comment>
<evidence type="ECO:0000256" key="4">
    <source>
        <dbReference type="SAM" id="MobiDB-lite"/>
    </source>
</evidence>
<name>A0AAV6GTK5_9TELE</name>
<proteinExistence type="inferred from homology"/>